<dbReference type="KEGG" id="sbr:SY1_19060"/>
<protein>
    <recommendedName>
        <fullName evidence="3">Molecular chaperone</fullName>
    </recommendedName>
</protein>
<dbReference type="SUPFAM" id="SSF53067">
    <property type="entry name" value="Actin-like ATPase domain"/>
    <property type="match status" value="1"/>
</dbReference>
<proteinExistence type="predicted"/>
<dbReference type="Gene3D" id="3.90.640.10">
    <property type="entry name" value="Actin, Chain A, domain 4"/>
    <property type="match status" value="1"/>
</dbReference>
<organism evidence="1 2">
    <name type="scientific">Fretibacterium fastidiosum</name>
    <dbReference type="NCBI Taxonomy" id="651822"/>
    <lineage>
        <taxon>Bacteria</taxon>
        <taxon>Thermotogati</taxon>
        <taxon>Synergistota</taxon>
        <taxon>Synergistia</taxon>
        <taxon>Synergistales</taxon>
        <taxon>Aminobacteriaceae</taxon>
        <taxon>Fretibacterium</taxon>
    </lineage>
</organism>
<dbReference type="Gene3D" id="3.30.420.40">
    <property type="match status" value="2"/>
</dbReference>
<dbReference type="EMBL" id="FP929056">
    <property type="protein sequence ID" value="CBL28744.1"/>
    <property type="molecule type" value="Genomic_DNA"/>
</dbReference>
<dbReference type="Proteomes" id="UP000008957">
    <property type="component" value="Chromosome"/>
</dbReference>
<evidence type="ECO:0008006" key="3">
    <source>
        <dbReference type="Google" id="ProtNLM"/>
    </source>
</evidence>
<dbReference type="RefSeq" id="WP_015556891.1">
    <property type="nucleotide sequence ID" value="NZ_OZ209244.1"/>
</dbReference>
<dbReference type="InterPro" id="IPR043129">
    <property type="entry name" value="ATPase_NBD"/>
</dbReference>
<gene>
    <name evidence="1" type="ORF">SY1_19060</name>
</gene>
<reference evidence="1 2" key="2">
    <citation type="submission" date="2010-03" db="EMBL/GenBank/DDBJ databases">
        <authorList>
            <person name="Pajon A."/>
        </authorList>
    </citation>
    <scope>NUCLEOTIDE SEQUENCE [LARGE SCALE GENOMIC DNA]</scope>
    <source>
        <strain evidence="1 2">SGP1</strain>
    </source>
</reference>
<keyword evidence="2" id="KW-1185">Reference proteome</keyword>
<accession>A0AB94IYK5</accession>
<sequence>MSLPFVSVQGRSPKRFALRCECCTSSERKSKTAQGFFETSQRSKNVFAYVLNGAPGPDCWRRSGTPLPLASILPKELWEKCLYELSIDREGQCLEYSQVPADDLPLRLGYALSDAKECTLFLEWRPETNDCPLLLSPQSVSSENTAFIKEIGQFYKGQKVLLLSLPRLAFLPHHPGWEPSAKPVDSFSNLGGLLRSREWHFRPPQIAFHISETDVRQEDGFLMALDFGTSASILSIVNYDGNPDESQDLFLRDLCPWEHETLVPDLSNMKSEREASWEVIRWEEGNDSTEKRSLNLPPDMLRNRFPLPRRGTPWIPSLFCKVRGYEGQDKIVIGDEALLILEASRHTASERVLHTFVFSPKKSLGLNDDPQSDEDIENYLFALFEMTAHRLSILDGCGKGFRGPLKSLSWSYPVVWLKHQVKKYEECLKKALARSALRNYVANWRPEAILQSRYALDEASAAFVGFLARRFNKMPPVDILSLMGPYRTENDEGDRMERNVLALDFGAGTTDIVWLTLKHETKMGPIVESDIQLYFALDQGGLEITRRIAEILKDRIREHNVNSGMSQEQASHWLRTNLNDPRIDETFLDGDQKQILSRYRRSKISEFFDIAEAAKRHLGENPSFSIDWTPLLSGTPLKAPGDSESLLTQDQLKDIVKKVFRPVFERIAAWSRAKPELDLILVSGRSSALLGLRELLEESIPREKAPVKNDFIWPLEYSFDDRPEDSAKGYLETPAGEQDLQKNMRMEMEAKTVVAEGLLENARKSITFQGNYIRCNPLDTMRRSRCIGILATDDGDRWLPRFRNDFNLLVEADYGNINPEEELPTYVEETNFTSEGKGLYLGINFAGKGNADIIDRPQVFARILLKNAEGTPYRSLKMFFRQKSATELCFNRALLTKENGDTVESVSTHQEGNRLTVENVTAEIRFFSDEKDFRNSGKIHIDGSHPIDRDPGFLL</sequence>
<evidence type="ECO:0000313" key="2">
    <source>
        <dbReference type="Proteomes" id="UP000008957"/>
    </source>
</evidence>
<name>A0AB94IYK5_9BACT</name>
<dbReference type="AlphaFoldDB" id="A0AB94IYK5"/>
<reference evidence="2" key="1">
    <citation type="submission" date="2010-03" db="EMBL/GenBank/DDBJ databases">
        <title>The genome sequence of Synergistetes sp. SGP1.</title>
        <authorList>
            <consortium name="metaHIT consortium -- http://www.metahit.eu/"/>
            <person name="Pajon A."/>
            <person name="Turner K."/>
            <person name="Parkhill J."/>
            <person name="Wade W."/>
            <person name="Vartoukian S."/>
        </authorList>
    </citation>
    <scope>NUCLEOTIDE SEQUENCE [LARGE SCALE GENOMIC DNA]</scope>
    <source>
        <strain evidence="2">SGP1</strain>
    </source>
</reference>
<evidence type="ECO:0000313" key="1">
    <source>
        <dbReference type="EMBL" id="CBL28744.1"/>
    </source>
</evidence>